<dbReference type="EMBL" id="LR743605">
    <property type="protein sequence ID" value="CAA2634740.1"/>
    <property type="molecule type" value="Genomic_DNA"/>
</dbReference>
<dbReference type="EMBL" id="CACRZD030000018">
    <property type="protein sequence ID" value="CAA6673718.1"/>
    <property type="molecule type" value="Genomic_DNA"/>
</dbReference>
<evidence type="ECO:0000256" key="1">
    <source>
        <dbReference type="SAM" id="Phobius"/>
    </source>
</evidence>
<evidence type="ECO:0000313" key="3">
    <source>
        <dbReference type="Proteomes" id="UP001189122"/>
    </source>
</evidence>
<keyword evidence="3" id="KW-1185">Reference proteome</keyword>
<dbReference type="AlphaFoldDB" id="A0A7I8JU57"/>
<dbReference type="Proteomes" id="UP001189122">
    <property type="component" value="Unassembled WGS sequence"/>
</dbReference>
<keyword evidence="1" id="KW-0812">Transmembrane</keyword>
<organism evidence="2">
    <name type="scientific">Spirodela intermedia</name>
    <name type="common">Intermediate duckweed</name>
    <dbReference type="NCBI Taxonomy" id="51605"/>
    <lineage>
        <taxon>Eukaryota</taxon>
        <taxon>Viridiplantae</taxon>
        <taxon>Streptophyta</taxon>
        <taxon>Embryophyta</taxon>
        <taxon>Tracheophyta</taxon>
        <taxon>Spermatophyta</taxon>
        <taxon>Magnoliopsida</taxon>
        <taxon>Liliopsida</taxon>
        <taxon>Araceae</taxon>
        <taxon>Lemnoideae</taxon>
        <taxon>Spirodela</taxon>
    </lineage>
</organism>
<sequence>MLAPFPSFVSSLSFSYLQAHSSLFLVFSCLEMFCTLLRRRIIPI</sequence>
<protein>
    <submittedName>
        <fullName evidence="2">Uncharacterized protein</fullName>
    </submittedName>
</protein>
<reference evidence="2 3" key="1">
    <citation type="submission" date="2019-12" db="EMBL/GenBank/DDBJ databases">
        <authorList>
            <person name="Scholz U."/>
            <person name="Mascher M."/>
            <person name="Fiebig A."/>
        </authorList>
    </citation>
    <scope>NUCLEOTIDE SEQUENCE</scope>
</reference>
<accession>A0A7I8JU57</accession>
<gene>
    <name evidence="2" type="ORF">SI7747_18020135</name>
</gene>
<feature type="transmembrane region" description="Helical" evidence="1">
    <location>
        <begin position="20"/>
        <end position="37"/>
    </location>
</feature>
<keyword evidence="1" id="KW-1133">Transmembrane helix</keyword>
<proteinExistence type="predicted"/>
<keyword evidence="1" id="KW-0472">Membrane</keyword>
<name>A0A7I8JU57_SPIIN</name>
<evidence type="ECO:0000313" key="2">
    <source>
        <dbReference type="EMBL" id="CAA2634740.1"/>
    </source>
</evidence>